<dbReference type="InterPro" id="IPR011990">
    <property type="entry name" value="TPR-like_helical_dom_sf"/>
</dbReference>
<dbReference type="FunFam" id="1.25.40.10:FF:000065">
    <property type="entry name" value="Programmed cell death 11"/>
    <property type="match status" value="1"/>
</dbReference>
<dbReference type="InterPro" id="IPR055430">
    <property type="entry name" value="HAT_Syf1_CNRKL1_C"/>
</dbReference>
<dbReference type="Proteomes" id="UP000694890">
    <property type="component" value="Linkage group LG5"/>
</dbReference>
<feature type="compositionally biased region" description="Acidic residues" evidence="14">
    <location>
        <begin position="1451"/>
        <end position="1460"/>
    </location>
</feature>
<evidence type="ECO:0000256" key="1">
    <source>
        <dbReference type="ARBA" id="ARBA00004604"/>
    </source>
</evidence>
<evidence type="ECO:0000256" key="10">
    <source>
        <dbReference type="ARBA" id="ARBA00062488"/>
    </source>
</evidence>
<keyword evidence="2" id="KW-1017">Isopeptide bond</keyword>
<dbReference type="PROSITE" id="PS50005">
    <property type="entry name" value="TPR"/>
    <property type="match status" value="1"/>
</dbReference>
<dbReference type="CDD" id="cd05695">
    <property type="entry name" value="S1_Rrp5_repeat_hs3"/>
    <property type="match status" value="1"/>
</dbReference>
<accession>A0AAJ7PE74</accession>
<feature type="region of interest" description="Disordered" evidence="14">
    <location>
        <begin position="1400"/>
        <end position="1478"/>
    </location>
</feature>
<evidence type="ECO:0000256" key="9">
    <source>
        <dbReference type="ARBA" id="ARBA00059726"/>
    </source>
</evidence>
<dbReference type="Pfam" id="PF00575">
    <property type="entry name" value="S1"/>
    <property type="match status" value="3"/>
</dbReference>
<feature type="domain" description="S1 motif" evidence="15">
    <location>
        <begin position="92"/>
        <end position="179"/>
    </location>
</feature>
<reference evidence="17" key="1">
    <citation type="submission" date="2025-08" db="UniProtKB">
        <authorList>
            <consortium name="RefSeq"/>
        </authorList>
    </citation>
    <scope>IDENTIFICATION</scope>
    <source>
        <tissue evidence="17">Brain</tissue>
    </source>
</reference>
<organism evidence="16 17">
    <name type="scientific">Lates calcarifer</name>
    <name type="common">Barramundi</name>
    <name type="synonym">Holocentrus calcarifer</name>
    <dbReference type="NCBI Taxonomy" id="8187"/>
    <lineage>
        <taxon>Eukaryota</taxon>
        <taxon>Metazoa</taxon>
        <taxon>Chordata</taxon>
        <taxon>Craniata</taxon>
        <taxon>Vertebrata</taxon>
        <taxon>Euteleostomi</taxon>
        <taxon>Actinopterygii</taxon>
        <taxon>Neopterygii</taxon>
        <taxon>Teleostei</taxon>
        <taxon>Neoteleostei</taxon>
        <taxon>Acanthomorphata</taxon>
        <taxon>Carangaria</taxon>
        <taxon>Carangaria incertae sedis</taxon>
        <taxon>Centropomidae</taxon>
        <taxon>Lates</taxon>
    </lineage>
</organism>
<evidence type="ECO:0000256" key="2">
    <source>
        <dbReference type="ARBA" id="ARBA00022499"/>
    </source>
</evidence>
<dbReference type="InterPro" id="IPR003029">
    <property type="entry name" value="S1_domain"/>
</dbReference>
<dbReference type="InterPro" id="IPR003107">
    <property type="entry name" value="HAT"/>
</dbReference>
<feature type="compositionally biased region" description="Basic and acidic residues" evidence="14">
    <location>
        <begin position="1400"/>
        <end position="1420"/>
    </location>
</feature>
<evidence type="ECO:0000256" key="3">
    <source>
        <dbReference type="ARBA" id="ARBA00022552"/>
    </source>
</evidence>
<feature type="repeat" description="TPR" evidence="13">
    <location>
        <begin position="1674"/>
        <end position="1707"/>
    </location>
</feature>
<feature type="compositionally biased region" description="Polar residues" evidence="14">
    <location>
        <begin position="1"/>
        <end position="10"/>
    </location>
</feature>
<evidence type="ECO:0000256" key="4">
    <source>
        <dbReference type="ARBA" id="ARBA00022553"/>
    </source>
</evidence>
<dbReference type="Pfam" id="PF23459">
    <property type="entry name" value="S1_RRP5"/>
    <property type="match status" value="4"/>
</dbReference>
<evidence type="ECO:0000256" key="6">
    <source>
        <dbReference type="ARBA" id="ARBA00022843"/>
    </source>
</evidence>
<feature type="domain" description="S1 motif" evidence="15">
    <location>
        <begin position="1016"/>
        <end position="1091"/>
    </location>
</feature>
<dbReference type="CDD" id="cd05696">
    <property type="entry name" value="S1_Rrp5_repeat_hs4"/>
    <property type="match status" value="1"/>
</dbReference>
<keyword evidence="6" id="KW-0832">Ubl conjugation</keyword>
<feature type="region of interest" description="Disordered" evidence="14">
    <location>
        <begin position="1"/>
        <end position="28"/>
    </location>
</feature>
<dbReference type="CDD" id="cd05693">
    <property type="entry name" value="S1_Rrp5_repeat_hs1_sc1"/>
    <property type="match status" value="1"/>
</dbReference>
<evidence type="ECO:0000256" key="11">
    <source>
        <dbReference type="ARBA" id="ARBA00067510"/>
    </source>
</evidence>
<feature type="domain" description="S1 motif" evidence="15">
    <location>
        <begin position="460"/>
        <end position="529"/>
    </location>
</feature>
<keyword evidence="13" id="KW-0802">TPR repeat</keyword>
<dbReference type="PANTHER" id="PTHR23270">
    <property type="entry name" value="PROGRAMMED CELL DEATH PROTEIN 11 PRE-RRNA PROCESSING PROTEIN RRP5"/>
    <property type="match status" value="1"/>
</dbReference>
<feature type="region of interest" description="Disordered" evidence="14">
    <location>
        <begin position="41"/>
        <end position="62"/>
    </location>
</feature>
<dbReference type="SUPFAM" id="SSF48452">
    <property type="entry name" value="TPR-like"/>
    <property type="match status" value="1"/>
</dbReference>
<dbReference type="SUPFAM" id="SSF50249">
    <property type="entry name" value="Nucleic acid-binding proteins"/>
    <property type="match status" value="10"/>
</dbReference>
<proteinExistence type="predicted"/>
<name>A0AAJ7PE74_LATCA</name>
<feature type="domain" description="S1 motif" evidence="15">
    <location>
        <begin position="728"/>
        <end position="797"/>
    </location>
</feature>
<dbReference type="GO" id="GO:0032040">
    <property type="term" value="C:small-subunit processome"/>
    <property type="evidence" value="ECO:0007669"/>
    <property type="project" value="TreeGrafter"/>
</dbReference>
<feature type="compositionally biased region" description="Basic residues" evidence="14">
    <location>
        <begin position="1426"/>
        <end position="1435"/>
    </location>
</feature>
<dbReference type="Pfam" id="PF23231">
    <property type="entry name" value="HAT_Syf1_CNRKL1_C"/>
    <property type="match status" value="1"/>
</dbReference>
<dbReference type="InterPro" id="IPR019734">
    <property type="entry name" value="TPR_rpt"/>
</dbReference>
<dbReference type="GO" id="GO:0006364">
    <property type="term" value="P:rRNA processing"/>
    <property type="evidence" value="ECO:0007669"/>
    <property type="project" value="UniProtKB-KW"/>
</dbReference>
<gene>
    <name evidence="17" type="primary">pdcd11</name>
</gene>
<dbReference type="GO" id="GO:0003723">
    <property type="term" value="F:RNA binding"/>
    <property type="evidence" value="ECO:0007669"/>
    <property type="project" value="TreeGrafter"/>
</dbReference>
<dbReference type="SMART" id="SM00386">
    <property type="entry name" value="HAT"/>
    <property type="match status" value="6"/>
</dbReference>
<dbReference type="SMART" id="SM00316">
    <property type="entry name" value="S1"/>
    <property type="match status" value="13"/>
</dbReference>
<keyword evidence="5" id="KW-0677">Repeat</keyword>
<feature type="domain" description="S1 motif" evidence="15">
    <location>
        <begin position="1128"/>
        <end position="1201"/>
    </location>
</feature>
<dbReference type="CDD" id="cd05694">
    <property type="entry name" value="S1_Rrp5_repeat_hs2_sc2"/>
    <property type="match status" value="1"/>
</dbReference>
<evidence type="ECO:0000256" key="14">
    <source>
        <dbReference type="SAM" id="MobiDB-lite"/>
    </source>
</evidence>
<dbReference type="InterPro" id="IPR045209">
    <property type="entry name" value="Rrp5"/>
</dbReference>
<evidence type="ECO:0000256" key="8">
    <source>
        <dbReference type="ARBA" id="ARBA00023242"/>
    </source>
</evidence>
<dbReference type="CDD" id="cd05697">
    <property type="entry name" value="S1_Rrp5_repeat_hs5"/>
    <property type="match status" value="1"/>
</dbReference>
<dbReference type="InterPro" id="IPR048058">
    <property type="entry name" value="Rrp5_S1_rpt_hs11_sc8"/>
</dbReference>
<dbReference type="FunFam" id="2.40.50.140:FF:000175">
    <property type="entry name" value="Programmed cell death 11"/>
    <property type="match status" value="1"/>
</dbReference>
<dbReference type="InterPro" id="IPR012340">
    <property type="entry name" value="NA-bd_OB-fold"/>
</dbReference>
<feature type="domain" description="S1 motif" evidence="15">
    <location>
        <begin position="549"/>
        <end position="618"/>
    </location>
</feature>
<dbReference type="CDD" id="cd05698">
    <property type="entry name" value="S1_Rrp5_repeat_hs6_sc5"/>
    <property type="match status" value="1"/>
</dbReference>
<evidence type="ECO:0000256" key="7">
    <source>
        <dbReference type="ARBA" id="ARBA00022990"/>
    </source>
</evidence>
<dbReference type="RefSeq" id="XP_018520154.1">
    <property type="nucleotide sequence ID" value="XM_018664638.2"/>
</dbReference>
<feature type="domain" description="S1 motif" evidence="15">
    <location>
        <begin position="1303"/>
        <end position="1375"/>
    </location>
</feature>
<keyword evidence="3" id="KW-0698">rRNA processing</keyword>
<evidence type="ECO:0000313" key="16">
    <source>
        <dbReference type="Proteomes" id="UP000694890"/>
    </source>
</evidence>
<feature type="region of interest" description="Disordered" evidence="14">
    <location>
        <begin position="1497"/>
        <end position="1532"/>
    </location>
</feature>
<feature type="domain" description="S1 motif" evidence="15">
    <location>
        <begin position="1209"/>
        <end position="1277"/>
    </location>
</feature>
<comment type="subcellular location">
    <subcellularLocation>
        <location evidence="1">Nucleus</location>
        <location evidence="1">Nucleolus</location>
    </subcellularLocation>
</comment>
<keyword evidence="8" id="KW-0539">Nucleus</keyword>
<dbReference type="FunFam" id="2.40.50.140:FF:000148">
    <property type="entry name" value="protein RRP5 homolog isoform X1"/>
    <property type="match status" value="1"/>
</dbReference>
<comment type="function">
    <text evidence="9">Essential for the generation of mature 18S rRNA, specifically necessary for cleavages at sites A0, 1 and 2 of the 47S precursor. Directly interacts with U3 snoRNA.</text>
</comment>
<dbReference type="CDD" id="cd05702">
    <property type="entry name" value="S1_Rrp5_repeat_hs11_sc8"/>
    <property type="match status" value="1"/>
</dbReference>
<dbReference type="FunFam" id="2.40.50.140:FF:000103">
    <property type="entry name" value="protein RRP5 homolog"/>
    <property type="match status" value="2"/>
</dbReference>
<dbReference type="FunFam" id="2.40.50.140:FF:000340">
    <property type="entry name" value="Unplaced genomic scaffold supercont1.162, whole genome shotgun sequence"/>
    <property type="match status" value="1"/>
</dbReference>
<evidence type="ECO:0000259" key="15">
    <source>
        <dbReference type="PROSITE" id="PS50126"/>
    </source>
</evidence>
<keyword evidence="7" id="KW-0007">Acetylation</keyword>
<feature type="domain" description="S1 motif" evidence="15">
    <location>
        <begin position="286"/>
        <end position="351"/>
    </location>
</feature>
<keyword evidence="4" id="KW-0597">Phosphoprotein</keyword>
<dbReference type="CDD" id="cd04461">
    <property type="entry name" value="S1_Rrp5_repeat_hs8_sc7"/>
    <property type="match status" value="1"/>
</dbReference>
<dbReference type="GeneID" id="108875617"/>
<protein>
    <recommendedName>
        <fullName evidence="11">Protein RRP5 homolog</fullName>
    </recommendedName>
    <alternativeName>
        <fullName evidence="12">Programmed cell death protein 11</fullName>
    </alternativeName>
</protein>
<dbReference type="CTD" id="22984"/>
<dbReference type="FunFam" id="2.40.50.140:FF:000200">
    <property type="entry name" value="Programmed cell death 11"/>
    <property type="match status" value="1"/>
</dbReference>
<dbReference type="Gene3D" id="1.25.40.10">
    <property type="entry name" value="Tetratricopeptide repeat domain"/>
    <property type="match status" value="1"/>
</dbReference>
<dbReference type="Gene3D" id="2.40.50.140">
    <property type="entry name" value="Nucleic acid-binding proteins"/>
    <property type="match status" value="10"/>
</dbReference>
<dbReference type="PROSITE" id="PS50126">
    <property type="entry name" value="S1"/>
    <property type="match status" value="10"/>
</dbReference>
<evidence type="ECO:0000256" key="5">
    <source>
        <dbReference type="ARBA" id="ARBA00022737"/>
    </source>
</evidence>
<dbReference type="PANTHER" id="PTHR23270:SF10">
    <property type="entry name" value="PROTEIN RRP5 HOMOLOG"/>
    <property type="match status" value="1"/>
</dbReference>
<dbReference type="KEGG" id="lcf:108875617"/>
<sequence length="1820" mass="201985">MTFETTSNMASAEEDFPRGGTAKKTTESKIVVQRSEVDNLFQSNEQAETKKRKGAVKDDGKKLKKQKKEDGLTLNAAAKCVEILHIKNVKEGMLMLGCVKEVTDFEVTVGLPCGLQGFLSIKNISDSYTKLLSEQLDSADTEEICSLPHLFLPGMVLRCVVAKLDIAKGGSLSIQLSVNPKLVNKALSSSSLKAGMVLSGCVESIEDHGCIVDIGISGSKAFLSTKAIKDQHNNPEELKVGQYVTSQVEEVKNEGRVVRLSASPLTITQACAESKQGWNLTNLLPGLLVKATIKKVTKHGLILDFLSSFSGQVDFLHMEPEHAANYTEGAEVQACVLYVEPSTRLVGLSLRSYLIQPEPRVDPTPAGGDRIGEVVKDCKMTTIHHRSGAMLELPDKTLAFVHRNNLKEVNEPANENRVLAMPEHTCRILNFSPLDQIHFASLRRSVIERPFYRYHDLHAGQIVEGKVSVLLNHGMVVHLSDHIKGLVPRTHLSDIILKNPEKKYMEGMKVKCRVLTVDAENKKLYLTRKKALVESSLPLFLSYADARPGCVSHGYIVCIKDFGCIVRFYNNVKGLVPLNQLSSEPISSPEELFYIGQVLKTKVLQCDPEKAKMVLSFKVAVEGETAKPEFDCEVGTRLEAKVLKKLVNGLEVAILPDEIRTVLPTMHLSDHMSNCPLLWESLQEGDNISNLICVNNNKQNISLTKKPTVRWSLEEGVVAKDFSEITVGMQLIGWVKNIMSYGVFVEFPYGLVGLAPKSALTDKFISDATVAFQLGQTVIAKVTNLDEEKRRFLVTLKISEVISPEGDTQTRLINGLQERRAVTEMLAMRDNSDLRQQLAALFVGQKLKLTVDTVEDSGATFKSDDLAGATILASKHHVMGVNLNPGQKATAVLLHVDILSSCVHVSLLSKLLGNKKSLSEESKYTAMVQYIDKEFAVISLDDTAQLTVIQTRSHLNEVFLSESEKLKAGMSLAVEVTEPSCQELQGLPLVSWQRTAPKRQRTTSENQSGSKGHCFGEIVQGKVRTVKPTCIQVTLEDGSTGRVHVSEVVEVTKVCLGSFPTSLVKVGSTVTARVIGGREASSHRFLPFSHPKFTYTIPELTLIPSKLDKSADFKSVTAKEKLNSYKVGEEITCFVSKFNPERKSLEVTTDPSLTGTVELLAMITDLKDASHPEKLYKLGQAVHAKVVEISSKPHRFVLSLIGVHKLEEGSVALGIVTNIQPQVGLLVKLPFGGMGAIAVTDLADAYRPNPLDGYRKDQILRCFLLGNENGKWQLSLRPSRLNPQQAKPVKDLEVLSLDKLKEGQIIRGYVKSVGEQGVFIRLSRYITGRAQLQQSTKYFVSSHKVLSEHLPPNTLLTTKILSIDLEEEFVNLSLLPADTGKPDILPESLGLPLRLVGEEKKKHDTEKKKKRALSESEQKQAESQVPKKKKKKTKKARTDDNDSGVEVYFREEEDKEDEEEPKPAPAKEQVTASSAGPSRLQVAAGFSWDMGLNCLKPASAAKDGDSSDEEDQVADSKPQKKSRHELEQEKKAAEKALVQREAELMDPSLRPEDAAAFERLLLASPNSSLVWLQYMAHHLQATQIEQARAVAERALKTISFREEQEKLNVWVALLNLENMYGTEETLKKVFERALQFCEPLPVYQQLADIYAKSNKTKEVEGLYKTMVKRFRQNKAVWLSYGTFLLQQGQSDAASALLQRALKSLPSKESVDVIAKFAQLEFRYGDVEKGRTMFDKVLTSYPKRTDLWSVFIDLMVKHGSQKDVRALFDRVIHLSVSIKKIKFFFKRYLEYEKKHGTPQSIQAVKEKAMEFVEAKGTEAAT</sequence>
<evidence type="ECO:0000313" key="17">
    <source>
        <dbReference type="RefSeq" id="XP_018520154.1"/>
    </source>
</evidence>
<evidence type="ECO:0000256" key="13">
    <source>
        <dbReference type="PROSITE-ProRule" id="PRU00339"/>
    </source>
</evidence>
<dbReference type="FunFam" id="2.40.50.140:FF:000155">
    <property type="entry name" value="rRNA biogenesis protein RRP5"/>
    <property type="match status" value="1"/>
</dbReference>
<evidence type="ECO:0000256" key="12">
    <source>
        <dbReference type="ARBA" id="ARBA00080810"/>
    </source>
</evidence>
<dbReference type="InterPro" id="IPR048059">
    <property type="entry name" value="Rrp5_S1_rpt_hs1_sc1"/>
</dbReference>
<comment type="subunit">
    <text evidence="10">Interacts with NF-kappa-B p50/NFKB1 and NF-kappa-B p65/RELA.</text>
</comment>
<dbReference type="InterPro" id="IPR057302">
    <property type="entry name" value="Rrp5_S1"/>
</dbReference>
<feature type="domain" description="S1 motif" evidence="15">
    <location>
        <begin position="195"/>
        <end position="263"/>
    </location>
</feature>